<evidence type="ECO:0000313" key="2">
    <source>
        <dbReference type="Proteomes" id="UP001165648"/>
    </source>
</evidence>
<proteinExistence type="predicted"/>
<comment type="caution">
    <text evidence="1">The sequence shown here is derived from an EMBL/GenBank/DDBJ whole genome shotgun (WGS) entry which is preliminary data.</text>
</comment>
<reference evidence="1 2" key="1">
    <citation type="submission" date="2022-07" db="EMBL/GenBank/DDBJ databases">
        <title>Bombella genomes.</title>
        <authorList>
            <person name="Harer L."/>
            <person name="Styblova S."/>
            <person name="Ehrmann M."/>
        </authorList>
    </citation>
    <scope>NUCLEOTIDE SEQUENCE [LARGE SCALE GENOMIC DNA]</scope>
    <source>
        <strain evidence="1 2">TMW 2.2558</strain>
    </source>
</reference>
<evidence type="ECO:0000313" key="1">
    <source>
        <dbReference type="EMBL" id="MCX5614923.1"/>
    </source>
</evidence>
<keyword evidence="2" id="KW-1185">Reference proteome</keyword>
<dbReference type="Pfam" id="PF03928">
    <property type="entry name" value="HbpS-like"/>
    <property type="match status" value="1"/>
</dbReference>
<dbReference type="SUPFAM" id="SSF143744">
    <property type="entry name" value="GlcG-like"/>
    <property type="match status" value="1"/>
</dbReference>
<dbReference type="Gene3D" id="3.30.450.150">
    <property type="entry name" value="Haem-degrading domain"/>
    <property type="match status" value="1"/>
</dbReference>
<name>A0ABT3WBD2_9PROT</name>
<gene>
    <name evidence="1" type="ORF">NQF64_06680</name>
</gene>
<sequence>MPVKHQQETAQITWEAAQALIEAVLKEGAAQKIAFSIAVMDAGGHLRAFGELTKRPF</sequence>
<protein>
    <submittedName>
        <fullName evidence="1">Heme-binding protein</fullName>
    </submittedName>
</protein>
<organism evidence="1 2">
    <name type="scientific">Bombella saccharophila</name>
    <dbReference type="NCBI Taxonomy" id="2967338"/>
    <lineage>
        <taxon>Bacteria</taxon>
        <taxon>Pseudomonadati</taxon>
        <taxon>Pseudomonadota</taxon>
        <taxon>Alphaproteobacteria</taxon>
        <taxon>Acetobacterales</taxon>
        <taxon>Acetobacteraceae</taxon>
        <taxon>Bombella</taxon>
    </lineage>
</organism>
<dbReference type="InterPro" id="IPR005624">
    <property type="entry name" value="PduO/GlcC-like"/>
</dbReference>
<dbReference type="InterPro" id="IPR038084">
    <property type="entry name" value="PduO/GlcC-like_sf"/>
</dbReference>
<dbReference type="Proteomes" id="UP001165648">
    <property type="component" value="Unassembled WGS sequence"/>
</dbReference>
<dbReference type="EMBL" id="JANIDW010000003">
    <property type="protein sequence ID" value="MCX5614923.1"/>
    <property type="molecule type" value="Genomic_DNA"/>
</dbReference>
<accession>A0ABT3WBD2</accession>